<gene>
    <name evidence="6" type="ORF">DCC81_19175</name>
</gene>
<dbReference type="InterPro" id="IPR020449">
    <property type="entry name" value="Tscrpt_reg_AraC-type_HTH"/>
</dbReference>
<organism evidence="6 7">
    <name type="scientific">Chitinophaga parva</name>
    <dbReference type="NCBI Taxonomy" id="2169414"/>
    <lineage>
        <taxon>Bacteria</taxon>
        <taxon>Pseudomonadati</taxon>
        <taxon>Bacteroidota</taxon>
        <taxon>Chitinophagia</taxon>
        <taxon>Chitinophagales</taxon>
        <taxon>Chitinophagaceae</taxon>
        <taxon>Chitinophaga</taxon>
    </lineage>
</organism>
<evidence type="ECO:0000256" key="3">
    <source>
        <dbReference type="ARBA" id="ARBA00023163"/>
    </source>
</evidence>
<keyword evidence="3" id="KW-0804">Transcription</keyword>
<keyword evidence="4" id="KW-0812">Transmembrane</keyword>
<dbReference type="InterPro" id="IPR018060">
    <property type="entry name" value="HTH_AraC"/>
</dbReference>
<feature type="transmembrane region" description="Helical" evidence="4">
    <location>
        <begin position="28"/>
        <end position="47"/>
    </location>
</feature>
<protein>
    <submittedName>
        <fullName evidence="6">AraC family transcriptional regulator</fullName>
    </submittedName>
</protein>
<dbReference type="SUPFAM" id="SSF46689">
    <property type="entry name" value="Homeodomain-like"/>
    <property type="match status" value="1"/>
</dbReference>
<dbReference type="EMBL" id="QCYK01000002">
    <property type="protein sequence ID" value="PUZ26344.1"/>
    <property type="molecule type" value="Genomic_DNA"/>
</dbReference>
<evidence type="ECO:0000256" key="2">
    <source>
        <dbReference type="ARBA" id="ARBA00023125"/>
    </source>
</evidence>
<evidence type="ECO:0000256" key="4">
    <source>
        <dbReference type="SAM" id="Phobius"/>
    </source>
</evidence>
<dbReference type="Gene3D" id="1.10.10.60">
    <property type="entry name" value="Homeodomain-like"/>
    <property type="match status" value="2"/>
</dbReference>
<dbReference type="PRINTS" id="PR00032">
    <property type="entry name" value="HTHARAC"/>
</dbReference>
<keyword evidence="1" id="KW-0805">Transcription regulation</keyword>
<sequence length="397" mass="45410">MQMPDFYWKFITIHAPKKISGTMKFSSIFHTILLLGALQGFILGVLLFRTRHQKPANRFLAMVLFLLGLCNCYLWMSETDFGTPWVGFLLNFFPGIMVMPVGPLIYFYIRANVEPGFRLSKKQRWHFAPVIIDWGPQLMAITFMAGLLLNLTPNRPGPWGQAIDDYNVYADIPRWMSVSVYLWLSYRCLSTQTQLDAARRRWFRQFLTCFGAFQVIWLLYLVPYVVPATTNFMLDTFDWYPVYIPMVALIYTLGIKGYLLPAQAPAPVKKTAAPPAEVVQEAMPLLQKAMEQDKLYLDPALDLALLARHTGLAPKTISAVLNQHAQKSFSEYINGYRVDAFRQKVGEAAFAHMTIMGIAYECGFNSQATFQRCFKQVTGVSPREYISQSSEKKQPMH</sequence>
<feature type="transmembrane region" description="Helical" evidence="4">
    <location>
        <begin position="242"/>
        <end position="260"/>
    </location>
</feature>
<evidence type="ECO:0000313" key="7">
    <source>
        <dbReference type="Proteomes" id="UP000244450"/>
    </source>
</evidence>
<feature type="transmembrane region" description="Helical" evidence="4">
    <location>
        <begin position="130"/>
        <end position="152"/>
    </location>
</feature>
<feature type="transmembrane region" description="Helical" evidence="4">
    <location>
        <begin position="172"/>
        <end position="190"/>
    </location>
</feature>
<accession>A0A2T7BJA8</accession>
<name>A0A2T7BJA8_9BACT</name>
<evidence type="ECO:0000313" key="6">
    <source>
        <dbReference type="EMBL" id="PUZ26344.1"/>
    </source>
</evidence>
<dbReference type="PANTHER" id="PTHR43280">
    <property type="entry name" value="ARAC-FAMILY TRANSCRIPTIONAL REGULATOR"/>
    <property type="match status" value="1"/>
</dbReference>
<dbReference type="PANTHER" id="PTHR43280:SF2">
    <property type="entry name" value="HTH-TYPE TRANSCRIPTIONAL REGULATOR EXSA"/>
    <property type="match status" value="1"/>
</dbReference>
<dbReference type="GO" id="GO:0003700">
    <property type="term" value="F:DNA-binding transcription factor activity"/>
    <property type="evidence" value="ECO:0007669"/>
    <property type="project" value="InterPro"/>
</dbReference>
<dbReference type="InterPro" id="IPR009057">
    <property type="entry name" value="Homeodomain-like_sf"/>
</dbReference>
<keyword evidence="4" id="KW-0472">Membrane</keyword>
<evidence type="ECO:0000256" key="1">
    <source>
        <dbReference type="ARBA" id="ARBA00023015"/>
    </source>
</evidence>
<feature type="transmembrane region" description="Helical" evidence="4">
    <location>
        <begin position="59"/>
        <end position="76"/>
    </location>
</feature>
<keyword evidence="2" id="KW-0238">DNA-binding</keyword>
<dbReference type="Pfam" id="PF12833">
    <property type="entry name" value="HTH_18"/>
    <property type="match status" value="1"/>
</dbReference>
<feature type="transmembrane region" description="Helical" evidence="4">
    <location>
        <begin position="88"/>
        <end position="109"/>
    </location>
</feature>
<feature type="transmembrane region" description="Helical" evidence="4">
    <location>
        <begin position="202"/>
        <end position="222"/>
    </location>
</feature>
<dbReference type="PROSITE" id="PS01124">
    <property type="entry name" value="HTH_ARAC_FAMILY_2"/>
    <property type="match status" value="1"/>
</dbReference>
<dbReference type="Proteomes" id="UP000244450">
    <property type="component" value="Unassembled WGS sequence"/>
</dbReference>
<proteinExistence type="predicted"/>
<comment type="caution">
    <text evidence="6">The sequence shown here is derived from an EMBL/GenBank/DDBJ whole genome shotgun (WGS) entry which is preliminary data.</text>
</comment>
<keyword evidence="4" id="KW-1133">Transmembrane helix</keyword>
<reference evidence="6 7" key="1">
    <citation type="submission" date="2018-04" db="EMBL/GenBank/DDBJ databases">
        <title>Chitinophaga fuyangensis sp. nov., isolated from soil in a chemical factory.</title>
        <authorList>
            <person name="Chen K."/>
        </authorList>
    </citation>
    <scope>NUCLEOTIDE SEQUENCE [LARGE SCALE GENOMIC DNA]</scope>
    <source>
        <strain evidence="6 7">LY-1</strain>
    </source>
</reference>
<dbReference type="SMART" id="SM00342">
    <property type="entry name" value="HTH_ARAC"/>
    <property type="match status" value="1"/>
</dbReference>
<keyword evidence="7" id="KW-1185">Reference proteome</keyword>
<dbReference type="GO" id="GO:0043565">
    <property type="term" value="F:sequence-specific DNA binding"/>
    <property type="evidence" value="ECO:0007669"/>
    <property type="project" value="InterPro"/>
</dbReference>
<dbReference type="AlphaFoldDB" id="A0A2T7BJA8"/>
<feature type="domain" description="HTH araC/xylS-type" evidence="5">
    <location>
        <begin position="280"/>
        <end position="388"/>
    </location>
</feature>
<evidence type="ECO:0000259" key="5">
    <source>
        <dbReference type="PROSITE" id="PS01124"/>
    </source>
</evidence>